<dbReference type="InterPro" id="IPR051014">
    <property type="entry name" value="Cation_Transport_ATPase_IB"/>
</dbReference>
<keyword evidence="3" id="KW-0813">Transport</keyword>
<dbReference type="InterPro" id="IPR023214">
    <property type="entry name" value="HAD_sf"/>
</dbReference>
<organism evidence="19 20">
    <name type="scientific">Exiguobacterium alkaliphilum</name>
    <dbReference type="NCBI Taxonomy" id="1428684"/>
    <lineage>
        <taxon>Bacteria</taxon>
        <taxon>Bacillati</taxon>
        <taxon>Bacillota</taxon>
        <taxon>Bacilli</taxon>
        <taxon>Bacillales</taxon>
        <taxon>Bacillales Family XII. Incertae Sedis</taxon>
        <taxon>Exiguobacterium</taxon>
    </lineage>
</organism>
<dbReference type="RefSeq" id="WP_034807550.1">
    <property type="nucleotide sequence ID" value="NZ_JANIEK010000003.1"/>
</dbReference>
<dbReference type="PRINTS" id="PR00941">
    <property type="entry name" value="CDATPASE"/>
</dbReference>
<evidence type="ECO:0000256" key="14">
    <source>
        <dbReference type="ARBA" id="ARBA00023136"/>
    </source>
</evidence>
<keyword evidence="10 17" id="KW-0067">ATP-binding</keyword>
<dbReference type="InterPro" id="IPR036412">
    <property type="entry name" value="HAD-like_sf"/>
</dbReference>
<dbReference type="CDD" id="cd00371">
    <property type="entry name" value="HMA"/>
    <property type="match status" value="1"/>
</dbReference>
<evidence type="ECO:0000256" key="15">
    <source>
        <dbReference type="ARBA" id="ARBA00039103"/>
    </source>
</evidence>
<dbReference type="Gene3D" id="3.40.50.1000">
    <property type="entry name" value="HAD superfamily/HAD-like"/>
    <property type="match status" value="1"/>
</dbReference>
<comment type="caution">
    <text evidence="19">The sequence shown here is derived from an EMBL/GenBank/DDBJ whole genome shotgun (WGS) entry which is preliminary data.</text>
</comment>
<evidence type="ECO:0000256" key="4">
    <source>
        <dbReference type="ARBA" id="ARBA00022475"/>
    </source>
</evidence>
<dbReference type="InterPro" id="IPR023298">
    <property type="entry name" value="ATPase_P-typ_TM_dom_sf"/>
</dbReference>
<dbReference type="Pfam" id="PF00122">
    <property type="entry name" value="E1-E2_ATPase"/>
    <property type="match status" value="1"/>
</dbReference>
<evidence type="ECO:0000313" key="19">
    <source>
        <dbReference type="EMBL" id="MCT4794263.1"/>
    </source>
</evidence>
<dbReference type="InterPro" id="IPR018303">
    <property type="entry name" value="ATPase_P-typ_P_site"/>
</dbReference>
<evidence type="ECO:0000256" key="6">
    <source>
        <dbReference type="ARBA" id="ARBA00022553"/>
    </source>
</evidence>
<evidence type="ECO:0000256" key="12">
    <source>
        <dbReference type="ARBA" id="ARBA00022989"/>
    </source>
</evidence>
<dbReference type="SUPFAM" id="SSF55008">
    <property type="entry name" value="HMA, heavy metal-associated domain"/>
    <property type="match status" value="1"/>
</dbReference>
<evidence type="ECO:0000256" key="3">
    <source>
        <dbReference type="ARBA" id="ARBA00022448"/>
    </source>
</evidence>
<keyword evidence="13" id="KW-0406">Ion transport</keyword>
<feature type="domain" description="HMA" evidence="18">
    <location>
        <begin position="3"/>
        <end position="72"/>
    </location>
</feature>
<evidence type="ECO:0000259" key="18">
    <source>
        <dbReference type="PROSITE" id="PS50846"/>
    </source>
</evidence>
<evidence type="ECO:0000256" key="11">
    <source>
        <dbReference type="ARBA" id="ARBA00022967"/>
    </source>
</evidence>
<keyword evidence="11" id="KW-1278">Translocase</keyword>
<feature type="transmembrane region" description="Helical" evidence="17">
    <location>
        <begin position="332"/>
        <end position="357"/>
    </location>
</feature>
<evidence type="ECO:0000256" key="9">
    <source>
        <dbReference type="ARBA" id="ARBA00022741"/>
    </source>
</evidence>
<keyword evidence="14 17" id="KW-0472">Membrane</keyword>
<dbReference type="NCBIfam" id="TIGR01494">
    <property type="entry name" value="ATPase_P-type"/>
    <property type="match status" value="1"/>
</dbReference>
<dbReference type="InterPro" id="IPR036163">
    <property type="entry name" value="HMA_dom_sf"/>
</dbReference>
<protein>
    <recommendedName>
        <fullName evidence="15">Cd(2+)-exporting ATPase</fullName>
        <ecNumber evidence="15">7.2.2.21</ecNumber>
    </recommendedName>
</protein>
<dbReference type="EMBL" id="JANIEK010000003">
    <property type="protein sequence ID" value="MCT4794263.1"/>
    <property type="molecule type" value="Genomic_DNA"/>
</dbReference>
<evidence type="ECO:0000256" key="17">
    <source>
        <dbReference type="RuleBase" id="RU362081"/>
    </source>
</evidence>
<dbReference type="NCBIfam" id="TIGR01512">
    <property type="entry name" value="ATPase-IB2_Cd"/>
    <property type="match status" value="1"/>
</dbReference>
<keyword evidence="6" id="KW-0597">Phosphoprotein</keyword>
<evidence type="ECO:0000256" key="5">
    <source>
        <dbReference type="ARBA" id="ARBA00022539"/>
    </source>
</evidence>
<keyword evidence="7 17" id="KW-0812">Transmembrane</keyword>
<evidence type="ECO:0000256" key="1">
    <source>
        <dbReference type="ARBA" id="ARBA00004651"/>
    </source>
</evidence>
<dbReference type="InterPro" id="IPR059000">
    <property type="entry name" value="ATPase_P-type_domA"/>
</dbReference>
<keyword evidence="8 17" id="KW-0479">Metal-binding</keyword>
<gene>
    <name evidence="19" type="ORF">NQG31_01845</name>
</gene>
<keyword evidence="20" id="KW-1185">Reference proteome</keyword>
<evidence type="ECO:0000256" key="7">
    <source>
        <dbReference type="ARBA" id="ARBA00022692"/>
    </source>
</evidence>
<dbReference type="PRINTS" id="PR00119">
    <property type="entry name" value="CATATPASE"/>
</dbReference>
<feature type="transmembrane region" description="Helical" evidence="17">
    <location>
        <begin position="86"/>
        <end position="102"/>
    </location>
</feature>
<name>A0ABT2KV64_9BACL</name>
<feature type="transmembrane region" description="Helical" evidence="17">
    <location>
        <begin position="108"/>
        <end position="125"/>
    </location>
</feature>
<comment type="similarity">
    <text evidence="2 17">Belongs to the cation transport ATPase (P-type) (TC 3.A.3) family. Type IB subfamily.</text>
</comment>
<dbReference type="Pfam" id="PF00702">
    <property type="entry name" value="Hydrolase"/>
    <property type="match status" value="1"/>
</dbReference>
<evidence type="ECO:0000256" key="13">
    <source>
        <dbReference type="ARBA" id="ARBA00023065"/>
    </source>
</evidence>
<dbReference type="InterPro" id="IPR027256">
    <property type="entry name" value="P-typ_ATPase_IB"/>
</dbReference>
<dbReference type="PROSITE" id="PS00154">
    <property type="entry name" value="ATPASE_E1_E2"/>
    <property type="match status" value="1"/>
</dbReference>
<dbReference type="InterPro" id="IPR006121">
    <property type="entry name" value="HMA_dom"/>
</dbReference>
<dbReference type="SUPFAM" id="SSF81665">
    <property type="entry name" value="Calcium ATPase, transmembrane domain M"/>
    <property type="match status" value="1"/>
</dbReference>
<dbReference type="EC" id="7.2.2.21" evidence="15"/>
<dbReference type="PANTHER" id="PTHR48085">
    <property type="entry name" value="CADMIUM/ZINC-TRANSPORTING ATPASE HMA2-RELATED"/>
    <property type="match status" value="1"/>
</dbReference>
<evidence type="ECO:0000256" key="8">
    <source>
        <dbReference type="ARBA" id="ARBA00022723"/>
    </source>
</evidence>
<dbReference type="Pfam" id="PF00403">
    <property type="entry name" value="HMA"/>
    <property type="match status" value="1"/>
</dbReference>
<evidence type="ECO:0000256" key="16">
    <source>
        <dbReference type="ARBA" id="ARBA00049338"/>
    </source>
</evidence>
<dbReference type="Proteomes" id="UP001206821">
    <property type="component" value="Unassembled WGS sequence"/>
</dbReference>
<dbReference type="SUPFAM" id="SSF81653">
    <property type="entry name" value="Calcium ATPase, transduction domain A"/>
    <property type="match status" value="1"/>
</dbReference>
<comment type="subcellular location">
    <subcellularLocation>
        <location evidence="1">Cell membrane</location>
        <topology evidence="1">Multi-pass membrane protein</topology>
    </subcellularLocation>
</comment>
<sequence>MANRDILPIEGVTCTNCAAKIERRVEGRSSVASCQIDFAASRMMIEWNEPNDHDAELQSIEQEMAQIEPGAHFARKEATGDHVNHLLWRFGTALALFGVGIWSDSLFFYAIAYVIVGYDVVYAAIRNTWHREWFDEKFLMTIATFGAFAINEYPEAVAVMLFYQLGEYVQGRAVRASRRSIQSLLTMKPTMARVLEADQEAIRRPEEVAIGSRLVVLPGELVPMDGRVATGASSLNTASLTGESLPKSVEAGEPVLAGMLNLDGRLEVIVERRSTESTLQKMIALVEEASAKKAKTEQMITRLAKIYTPVVVGLAAIVAFVPPLFGGTLEEWVYRALIFLVISCPCALVISIPLGYFGGIGAGSRRGILVKGGQYLDALAEVDTIVFDKTGTLTTGQFNVTSIETNGQLSTDELVQIAARVERASTHPLATAIVELAGEGTSFADVHEEPGYGLMAVDGEDRIYVGSARYMEKLGHRVQGARVGTHVHIVKNDEWLGRIELMDALKRDARETILALKRGGYRTVMLTGDRAVVAEAVGAELGLDEVTSELLPHEKVEAVERLVKDGKVAFVGDGMNDAAALARADVGLVMGGIGSDAAVGAADVVLMNDEPHDLLTAIELGRRTKQIVWQNIVFAFFMKALFLILGVWGIASMWEAVFADVGVALIAIANATRLIRSTKKDPNRG</sequence>
<proteinExistence type="inferred from homology"/>
<dbReference type="PROSITE" id="PS01047">
    <property type="entry name" value="HMA_1"/>
    <property type="match status" value="1"/>
</dbReference>
<dbReference type="PANTHER" id="PTHR48085:SF5">
    <property type="entry name" value="CADMIUM_ZINC-TRANSPORTING ATPASE HMA4-RELATED"/>
    <property type="match status" value="1"/>
</dbReference>
<evidence type="ECO:0000313" key="20">
    <source>
        <dbReference type="Proteomes" id="UP001206821"/>
    </source>
</evidence>
<feature type="transmembrane region" description="Helical" evidence="17">
    <location>
        <begin position="306"/>
        <end position="326"/>
    </location>
</feature>
<keyword evidence="9 17" id="KW-0547">Nucleotide-binding</keyword>
<dbReference type="Gene3D" id="3.30.70.100">
    <property type="match status" value="1"/>
</dbReference>
<dbReference type="SUPFAM" id="SSF56784">
    <property type="entry name" value="HAD-like"/>
    <property type="match status" value="1"/>
</dbReference>
<dbReference type="InterPro" id="IPR017969">
    <property type="entry name" value="Heavy-metal-associated_CS"/>
</dbReference>
<reference evidence="19 20" key="1">
    <citation type="submission" date="2022-07" db="EMBL/GenBank/DDBJ databases">
        <title>Genomic and pangenome structural analysis of the polyextremophile Exiguobacterium.</title>
        <authorList>
            <person name="Shen L."/>
        </authorList>
    </citation>
    <scope>NUCLEOTIDE SEQUENCE [LARGE SCALE GENOMIC DNA]</scope>
    <source>
        <strain evidence="19 20">12_1</strain>
    </source>
</reference>
<dbReference type="Gene3D" id="3.40.1110.10">
    <property type="entry name" value="Calcium-transporting ATPase, cytoplasmic domain N"/>
    <property type="match status" value="1"/>
</dbReference>
<dbReference type="Gene3D" id="2.70.150.10">
    <property type="entry name" value="Calcium-transporting ATPase, cytoplasmic transduction domain A"/>
    <property type="match status" value="1"/>
</dbReference>
<dbReference type="InterPro" id="IPR008250">
    <property type="entry name" value="ATPase_P-typ_transduc_dom_A_sf"/>
</dbReference>
<evidence type="ECO:0000256" key="2">
    <source>
        <dbReference type="ARBA" id="ARBA00006024"/>
    </source>
</evidence>
<dbReference type="PROSITE" id="PS50846">
    <property type="entry name" value="HMA_2"/>
    <property type="match status" value="1"/>
</dbReference>
<keyword evidence="12 17" id="KW-1133">Transmembrane helix</keyword>
<keyword evidence="5" id="KW-0104">Cadmium</keyword>
<dbReference type="InterPro" id="IPR023299">
    <property type="entry name" value="ATPase_P-typ_cyto_dom_N"/>
</dbReference>
<accession>A0ABT2KV64</accession>
<comment type="catalytic activity">
    <reaction evidence="16">
        <text>Cd(2+)(in) + ATP + H2O = Cd(2+)(out) + ADP + phosphate + H(+)</text>
        <dbReference type="Rhea" id="RHEA:12132"/>
        <dbReference type="ChEBI" id="CHEBI:15377"/>
        <dbReference type="ChEBI" id="CHEBI:15378"/>
        <dbReference type="ChEBI" id="CHEBI:30616"/>
        <dbReference type="ChEBI" id="CHEBI:43474"/>
        <dbReference type="ChEBI" id="CHEBI:48775"/>
        <dbReference type="ChEBI" id="CHEBI:456216"/>
        <dbReference type="EC" id="7.2.2.21"/>
    </reaction>
</comment>
<dbReference type="InterPro" id="IPR001757">
    <property type="entry name" value="P_typ_ATPase"/>
</dbReference>
<keyword evidence="4 17" id="KW-1003">Cell membrane</keyword>
<feature type="transmembrane region" description="Helical" evidence="17">
    <location>
        <begin position="657"/>
        <end position="675"/>
    </location>
</feature>
<feature type="transmembrane region" description="Helical" evidence="17">
    <location>
        <begin position="632"/>
        <end position="651"/>
    </location>
</feature>
<evidence type="ECO:0000256" key="10">
    <source>
        <dbReference type="ARBA" id="ARBA00022840"/>
    </source>
</evidence>
<dbReference type="NCBIfam" id="TIGR01525">
    <property type="entry name" value="ATPase-IB_hvy"/>
    <property type="match status" value="1"/>
</dbReference>